<proteinExistence type="predicted"/>
<protein>
    <submittedName>
        <fullName evidence="2">Uncharacterized protein</fullName>
    </submittedName>
</protein>
<dbReference type="EMBL" id="JAULSU010000001">
    <property type="protein sequence ID" value="KAK0632541.1"/>
    <property type="molecule type" value="Genomic_DNA"/>
</dbReference>
<name>A0AA40CBD9_9PEZI</name>
<evidence type="ECO:0000313" key="2">
    <source>
        <dbReference type="EMBL" id="KAK0632541.1"/>
    </source>
</evidence>
<feature type="region of interest" description="Disordered" evidence="1">
    <location>
        <begin position="79"/>
        <end position="121"/>
    </location>
</feature>
<feature type="compositionally biased region" description="Basic residues" evidence="1">
    <location>
        <begin position="110"/>
        <end position="121"/>
    </location>
</feature>
<sequence>MRTAPGRGFLLRSVSLPSPIIVQIRKRDMAISLQLRAENDYQRLSTLDMTQAGQPCGHRTCSNHLIHPQGRILLAVNGSAGPTRSEGASSLHRLPRHKPVRGLPPCVHSSRQHSQGRGRRHVGAEPLPLAKCTAVPTQPISYPPECAPERTLLIVPFALPALSPTTTTQDASSNKLPYPLGSSLTIVHSPFLLTSQAIDILRHAHFNEHTMHYTATPCPPYPLTTHSPLLYLGNTHLQTYTKSGKAIAMEVECGVSSTSPTD</sequence>
<reference evidence="2" key="1">
    <citation type="submission" date="2023-06" db="EMBL/GenBank/DDBJ databases">
        <title>Genome-scale phylogeny and comparative genomics of the fungal order Sordariales.</title>
        <authorList>
            <consortium name="Lawrence Berkeley National Laboratory"/>
            <person name="Hensen N."/>
            <person name="Bonometti L."/>
            <person name="Westerberg I."/>
            <person name="Brannstrom I.O."/>
            <person name="Guillou S."/>
            <person name="Cros-Aarteil S."/>
            <person name="Calhoun S."/>
            <person name="Haridas S."/>
            <person name="Kuo A."/>
            <person name="Mondo S."/>
            <person name="Pangilinan J."/>
            <person name="Riley R."/>
            <person name="Labutti K."/>
            <person name="Andreopoulos B."/>
            <person name="Lipzen A."/>
            <person name="Chen C."/>
            <person name="Yanf M."/>
            <person name="Daum C."/>
            <person name="Ng V."/>
            <person name="Clum A."/>
            <person name="Steindorff A."/>
            <person name="Ohm R."/>
            <person name="Martin F."/>
            <person name="Silar P."/>
            <person name="Natvig D."/>
            <person name="Lalanne C."/>
            <person name="Gautier V."/>
            <person name="Ament-Velasquez S.L."/>
            <person name="Kruys A."/>
            <person name="Hutchinson M.I."/>
            <person name="Powell A.J."/>
            <person name="Barry K."/>
            <person name="Miller A.N."/>
            <person name="Grigoriev I.V."/>
            <person name="Debuchy R."/>
            <person name="Gladieux P."/>
            <person name="Thoren M.H."/>
            <person name="Johannesson H."/>
        </authorList>
    </citation>
    <scope>NUCLEOTIDE SEQUENCE</scope>
    <source>
        <strain evidence="2">CBS 606.72</strain>
    </source>
</reference>
<keyword evidence="3" id="KW-1185">Reference proteome</keyword>
<accession>A0AA40CBD9</accession>
<gene>
    <name evidence="2" type="ORF">B0T14DRAFT_36006</name>
</gene>
<evidence type="ECO:0000313" key="3">
    <source>
        <dbReference type="Proteomes" id="UP001175000"/>
    </source>
</evidence>
<organism evidence="2 3">
    <name type="scientific">Immersiella caudata</name>
    <dbReference type="NCBI Taxonomy" id="314043"/>
    <lineage>
        <taxon>Eukaryota</taxon>
        <taxon>Fungi</taxon>
        <taxon>Dikarya</taxon>
        <taxon>Ascomycota</taxon>
        <taxon>Pezizomycotina</taxon>
        <taxon>Sordariomycetes</taxon>
        <taxon>Sordariomycetidae</taxon>
        <taxon>Sordariales</taxon>
        <taxon>Lasiosphaeriaceae</taxon>
        <taxon>Immersiella</taxon>
    </lineage>
</organism>
<dbReference type="AlphaFoldDB" id="A0AA40CBD9"/>
<evidence type="ECO:0000256" key="1">
    <source>
        <dbReference type="SAM" id="MobiDB-lite"/>
    </source>
</evidence>
<comment type="caution">
    <text evidence="2">The sequence shown here is derived from an EMBL/GenBank/DDBJ whole genome shotgun (WGS) entry which is preliminary data.</text>
</comment>
<dbReference type="Proteomes" id="UP001175000">
    <property type="component" value="Unassembled WGS sequence"/>
</dbReference>